<evidence type="ECO:0000313" key="2">
    <source>
        <dbReference type="EMBL" id="RDV00627.1"/>
    </source>
</evidence>
<evidence type="ECO:0000256" key="1">
    <source>
        <dbReference type="SAM" id="SignalP"/>
    </source>
</evidence>
<dbReference type="Proteomes" id="UP000256838">
    <property type="component" value="Unassembled WGS sequence"/>
</dbReference>
<gene>
    <name evidence="2" type="ORF">DWV00_02345</name>
</gene>
<feature type="signal peptide" evidence="1">
    <location>
        <begin position="1"/>
        <end position="34"/>
    </location>
</feature>
<organism evidence="2 3">
    <name type="scientific">Trinickia dinghuensis</name>
    <dbReference type="NCBI Taxonomy" id="2291023"/>
    <lineage>
        <taxon>Bacteria</taxon>
        <taxon>Pseudomonadati</taxon>
        <taxon>Pseudomonadota</taxon>
        <taxon>Betaproteobacteria</taxon>
        <taxon>Burkholderiales</taxon>
        <taxon>Burkholderiaceae</taxon>
        <taxon>Trinickia</taxon>
    </lineage>
</organism>
<protein>
    <submittedName>
        <fullName evidence="2">Uncharacterized protein</fullName>
    </submittedName>
</protein>
<comment type="caution">
    <text evidence="2">The sequence shown here is derived from an EMBL/GenBank/DDBJ whole genome shotgun (WGS) entry which is preliminary data.</text>
</comment>
<sequence length="162" mass="17192">MNHKILIVHEFGEKQLKKLLVLSGLLLASALAHADCQIGTSFYTPQTKAAVMSHGWVFKNAGVVCDKLHQAGAKISVMGMASPVAGRTVAWAVLTVEDRATGIVVEDFSSAEIEVSKGVDADGGTELLSSTINAAANRWVELDSALQALDQKRKQLGIAQAH</sequence>
<reference evidence="2 3" key="1">
    <citation type="submission" date="2018-08" db="EMBL/GenBank/DDBJ databases">
        <title>Paraburkholderia sp. DHOM06 isolated from forest soil.</title>
        <authorList>
            <person name="Gao Z.-H."/>
            <person name="Qiu L.-H."/>
        </authorList>
    </citation>
    <scope>NUCLEOTIDE SEQUENCE [LARGE SCALE GENOMIC DNA]</scope>
    <source>
        <strain evidence="2 3">DHOM06</strain>
    </source>
</reference>
<keyword evidence="1" id="KW-0732">Signal</keyword>
<proteinExistence type="predicted"/>
<dbReference type="EMBL" id="QRGA01000001">
    <property type="protein sequence ID" value="RDV00627.1"/>
    <property type="molecule type" value="Genomic_DNA"/>
</dbReference>
<dbReference type="AlphaFoldDB" id="A0A3D8K6V9"/>
<keyword evidence="3" id="KW-1185">Reference proteome</keyword>
<feature type="chain" id="PRO_5017830349" evidence="1">
    <location>
        <begin position="35"/>
        <end position="162"/>
    </location>
</feature>
<name>A0A3D8K6V9_9BURK</name>
<accession>A0A3D8K6V9</accession>
<evidence type="ECO:0000313" key="3">
    <source>
        <dbReference type="Proteomes" id="UP000256838"/>
    </source>
</evidence>